<sequence>MQKNTQTSDELDKIKAMLTFMADSTDLLLTSSMVEKQQPMNETPYGMHLFFMELISKIDNASK</sequence>
<keyword evidence="2" id="KW-1185">Reference proteome</keyword>
<gene>
    <name evidence="1" type="ORF">ASN18_1421</name>
</gene>
<protein>
    <submittedName>
        <fullName evidence="1">Uncharacterized protein</fullName>
    </submittedName>
</protein>
<comment type="caution">
    <text evidence="1">The sequence shown here is derived from an EMBL/GenBank/DDBJ whole genome shotgun (WGS) entry which is preliminary data.</text>
</comment>
<evidence type="ECO:0000313" key="2">
    <source>
        <dbReference type="Proteomes" id="UP000060487"/>
    </source>
</evidence>
<dbReference type="EMBL" id="LNQR01000054">
    <property type="protein sequence ID" value="KWT86949.1"/>
    <property type="molecule type" value="Genomic_DNA"/>
</dbReference>
<organism evidence="1 2">
    <name type="scientific">Candidatus Magnetominusculus xianensis</name>
    <dbReference type="NCBI Taxonomy" id="1748249"/>
    <lineage>
        <taxon>Bacteria</taxon>
        <taxon>Pseudomonadati</taxon>
        <taxon>Nitrospirota</taxon>
        <taxon>Nitrospiria</taxon>
        <taxon>Nitrospirales</taxon>
        <taxon>Nitrospiraceae</taxon>
        <taxon>Candidatus Magnetominusculus</taxon>
    </lineage>
</organism>
<name>A0ABR5SFZ2_9BACT</name>
<reference evidence="1 2" key="1">
    <citation type="submission" date="2015-11" db="EMBL/GenBank/DDBJ databases">
        <authorList>
            <person name="Lin W."/>
        </authorList>
    </citation>
    <scope>NUCLEOTIDE SEQUENCE [LARGE SCALE GENOMIC DNA]</scope>
    <source>
        <strain evidence="1 2">HCH-1</strain>
    </source>
</reference>
<dbReference type="RefSeq" id="WP_085052047.1">
    <property type="nucleotide sequence ID" value="NZ_LNQR01000054.1"/>
</dbReference>
<dbReference type="Proteomes" id="UP000060487">
    <property type="component" value="Unassembled WGS sequence"/>
</dbReference>
<accession>A0ABR5SFZ2</accession>
<evidence type="ECO:0000313" key="1">
    <source>
        <dbReference type="EMBL" id="KWT86949.1"/>
    </source>
</evidence>
<proteinExistence type="predicted"/>